<dbReference type="Gene3D" id="3.40.50.300">
    <property type="entry name" value="P-loop containing nucleotide triphosphate hydrolases"/>
    <property type="match status" value="1"/>
</dbReference>
<keyword evidence="3 8" id="KW-0808">Transferase</keyword>
<dbReference type="EMBL" id="VUNR01000001">
    <property type="protein sequence ID" value="MSU07460.1"/>
    <property type="molecule type" value="Genomic_DNA"/>
</dbReference>
<dbReference type="GO" id="GO:0005737">
    <property type="term" value="C:cytoplasm"/>
    <property type="evidence" value="ECO:0007669"/>
    <property type="project" value="UniProtKB-SubCell"/>
</dbReference>
<proteinExistence type="inferred from homology"/>
<keyword evidence="4 8" id="KW-0547">Nucleotide-binding</keyword>
<organism evidence="10 11">
    <name type="scientific">Anaerovibrio slackiae</name>
    <dbReference type="NCBI Taxonomy" id="2652309"/>
    <lineage>
        <taxon>Bacteria</taxon>
        <taxon>Bacillati</taxon>
        <taxon>Bacillota</taxon>
        <taxon>Negativicutes</taxon>
        <taxon>Selenomonadales</taxon>
        <taxon>Selenomonadaceae</taxon>
        <taxon>Anaerovibrio</taxon>
    </lineage>
</organism>
<dbReference type="PROSITE" id="PS51219">
    <property type="entry name" value="DPCK"/>
    <property type="match status" value="1"/>
</dbReference>
<comment type="function">
    <text evidence="8">Catalyzes the phosphorylation of the 3'-hydroxyl group of dephosphocoenzyme A to form coenzyme A.</text>
</comment>
<dbReference type="Proteomes" id="UP000433181">
    <property type="component" value="Unassembled WGS sequence"/>
</dbReference>
<dbReference type="NCBIfam" id="TIGR00152">
    <property type="entry name" value="dephospho-CoA kinase"/>
    <property type="match status" value="1"/>
</dbReference>
<evidence type="ECO:0000256" key="2">
    <source>
        <dbReference type="ARBA" id="ARBA00022490"/>
    </source>
</evidence>
<dbReference type="Pfam" id="PF01121">
    <property type="entry name" value="CoaE"/>
    <property type="match status" value="1"/>
</dbReference>
<gene>
    <name evidence="8" type="primary">coaE</name>
    <name evidence="10" type="ORF">FYJ84_00380</name>
</gene>
<evidence type="ECO:0000313" key="10">
    <source>
        <dbReference type="EMBL" id="MSU07460.1"/>
    </source>
</evidence>
<dbReference type="GO" id="GO:0015937">
    <property type="term" value="P:coenzyme A biosynthetic process"/>
    <property type="evidence" value="ECO:0007669"/>
    <property type="project" value="UniProtKB-UniRule"/>
</dbReference>
<keyword evidence="2 8" id="KW-0963">Cytoplasm</keyword>
<keyword evidence="7 8" id="KW-0173">Coenzyme A biosynthesis</keyword>
<evidence type="ECO:0000256" key="3">
    <source>
        <dbReference type="ARBA" id="ARBA00022679"/>
    </source>
</evidence>
<dbReference type="GeneID" id="96777366"/>
<reference evidence="10 11" key="1">
    <citation type="submission" date="2019-08" db="EMBL/GenBank/DDBJ databases">
        <title>In-depth cultivation of the pig gut microbiome towards novel bacterial diversity and tailored functional studies.</title>
        <authorList>
            <person name="Wylensek D."/>
            <person name="Hitch T.C.A."/>
            <person name="Clavel T."/>
        </authorList>
    </citation>
    <scope>NUCLEOTIDE SEQUENCE [LARGE SCALE GENOMIC DNA]</scope>
    <source>
        <strain evidence="10 11">WCA-693-APC-5D-A</strain>
    </source>
</reference>
<comment type="caution">
    <text evidence="10">The sequence shown here is derived from an EMBL/GenBank/DDBJ whole genome shotgun (WGS) entry which is preliminary data.</text>
</comment>
<evidence type="ECO:0000256" key="7">
    <source>
        <dbReference type="ARBA" id="ARBA00022993"/>
    </source>
</evidence>
<accession>A0A6I2UCN7</accession>
<dbReference type="AlphaFoldDB" id="A0A6I2UCN7"/>
<dbReference type="PANTHER" id="PTHR10695:SF46">
    <property type="entry name" value="BIFUNCTIONAL COENZYME A SYNTHASE-RELATED"/>
    <property type="match status" value="1"/>
</dbReference>
<dbReference type="HAMAP" id="MF_00376">
    <property type="entry name" value="Dephospho_CoA_kinase"/>
    <property type="match status" value="1"/>
</dbReference>
<feature type="binding site" evidence="8">
    <location>
        <begin position="11"/>
        <end position="16"/>
    </location>
    <ligand>
        <name>ATP</name>
        <dbReference type="ChEBI" id="CHEBI:30616"/>
    </ligand>
</feature>
<dbReference type="PANTHER" id="PTHR10695">
    <property type="entry name" value="DEPHOSPHO-COA KINASE-RELATED"/>
    <property type="match status" value="1"/>
</dbReference>
<dbReference type="EC" id="2.7.1.24" evidence="8 9"/>
<keyword evidence="11" id="KW-1185">Reference proteome</keyword>
<dbReference type="GO" id="GO:0004140">
    <property type="term" value="F:dephospho-CoA kinase activity"/>
    <property type="evidence" value="ECO:0007669"/>
    <property type="project" value="UniProtKB-UniRule"/>
</dbReference>
<dbReference type="GO" id="GO:0005524">
    <property type="term" value="F:ATP binding"/>
    <property type="evidence" value="ECO:0007669"/>
    <property type="project" value="UniProtKB-UniRule"/>
</dbReference>
<evidence type="ECO:0000256" key="1">
    <source>
        <dbReference type="ARBA" id="ARBA00009018"/>
    </source>
</evidence>
<dbReference type="InterPro" id="IPR027417">
    <property type="entry name" value="P-loop_NTPase"/>
</dbReference>
<evidence type="ECO:0000256" key="8">
    <source>
        <dbReference type="HAMAP-Rule" id="MF_00376"/>
    </source>
</evidence>
<evidence type="ECO:0000256" key="4">
    <source>
        <dbReference type="ARBA" id="ARBA00022741"/>
    </source>
</evidence>
<name>A0A6I2UCN7_9FIRM</name>
<evidence type="ECO:0000256" key="6">
    <source>
        <dbReference type="ARBA" id="ARBA00022840"/>
    </source>
</evidence>
<comment type="subcellular location">
    <subcellularLocation>
        <location evidence="8">Cytoplasm</location>
    </subcellularLocation>
</comment>
<dbReference type="CDD" id="cd02022">
    <property type="entry name" value="DPCK"/>
    <property type="match status" value="1"/>
</dbReference>
<dbReference type="RefSeq" id="WP_154405019.1">
    <property type="nucleotide sequence ID" value="NZ_JAQXJM010000095.1"/>
</dbReference>
<keyword evidence="5 8" id="KW-0418">Kinase</keyword>
<dbReference type="UniPathway" id="UPA00241">
    <property type="reaction ID" value="UER00356"/>
</dbReference>
<evidence type="ECO:0000256" key="5">
    <source>
        <dbReference type="ARBA" id="ARBA00022777"/>
    </source>
</evidence>
<evidence type="ECO:0000256" key="9">
    <source>
        <dbReference type="NCBIfam" id="TIGR00152"/>
    </source>
</evidence>
<comment type="pathway">
    <text evidence="8">Cofactor biosynthesis; coenzyme A biosynthesis; CoA from (R)-pantothenate: step 5/5.</text>
</comment>
<protein>
    <recommendedName>
        <fullName evidence="8 9">Dephospho-CoA kinase</fullName>
        <ecNumber evidence="8 9">2.7.1.24</ecNumber>
    </recommendedName>
    <alternativeName>
        <fullName evidence="8">Dephosphocoenzyme A kinase</fullName>
    </alternativeName>
</protein>
<dbReference type="SUPFAM" id="SSF52540">
    <property type="entry name" value="P-loop containing nucleoside triphosphate hydrolases"/>
    <property type="match status" value="1"/>
</dbReference>
<keyword evidence="6 8" id="KW-0067">ATP-binding</keyword>
<comment type="similarity">
    <text evidence="1 8">Belongs to the CoaE family.</text>
</comment>
<dbReference type="FunFam" id="3.40.50.300:FF:000991">
    <property type="entry name" value="Dephospho-CoA kinase"/>
    <property type="match status" value="1"/>
</dbReference>
<evidence type="ECO:0000313" key="11">
    <source>
        <dbReference type="Proteomes" id="UP000433181"/>
    </source>
</evidence>
<comment type="catalytic activity">
    <reaction evidence="8">
        <text>3'-dephospho-CoA + ATP = ADP + CoA + H(+)</text>
        <dbReference type="Rhea" id="RHEA:18245"/>
        <dbReference type="ChEBI" id="CHEBI:15378"/>
        <dbReference type="ChEBI" id="CHEBI:30616"/>
        <dbReference type="ChEBI" id="CHEBI:57287"/>
        <dbReference type="ChEBI" id="CHEBI:57328"/>
        <dbReference type="ChEBI" id="CHEBI:456216"/>
        <dbReference type="EC" id="2.7.1.24"/>
    </reaction>
</comment>
<dbReference type="InterPro" id="IPR001977">
    <property type="entry name" value="Depp_CoAkinase"/>
</dbReference>
<sequence length="197" mass="22211">MKIIGLTGGIASGKSTVSRLLAEHGYAVIDADRIAWQLAEPDNFLWQAYYDRYGEKVLNDDRTLNRQAVASVVFQNPAEKQWMDSAAHPMIKAEIQRNLARLIAAGRDVVFLDVPLLYEAGWDYMADIVWVVYADEANQLRRLCQRNGFSEAEAQRRIGAQMPMAEKKRRADVVIDNNGSLEDLSRQVHKLFAALCA</sequence>